<dbReference type="InterPro" id="IPR015255">
    <property type="entry name" value="Vitellinogen_open_b-sht"/>
</dbReference>
<accession>A0A226DLT2</accession>
<feature type="domain" description="VWFD" evidence="8">
    <location>
        <begin position="5225"/>
        <end position="5400"/>
    </location>
</feature>
<feature type="signal peptide" evidence="6">
    <location>
        <begin position="1"/>
        <end position="24"/>
    </location>
</feature>
<dbReference type="InterPro" id="IPR001747">
    <property type="entry name" value="Vitellogenin_N"/>
</dbReference>
<comment type="caution">
    <text evidence="9">The sequence shown here is derived from an EMBL/GenBank/DDBJ whole genome shotgun (WGS) entry which is preliminary data.</text>
</comment>
<dbReference type="SMART" id="SM00832">
    <property type="entry name" value="C8"/>
    <property type="match status" value="1"/>
</dbReference>
<evidence type="ECO:0000256" key="6">
    <source>
        <dbReference type="SAM" id="SignalP"/>
    </source>
</evidence>
<dbReference type="SUPFAM" id="SSF56968">
    <property type="entry name" value="Lipovitellin-phosvitin complex, beta-sheet shell regions"/>
    <property type="match status" value="2"/>
</dbReference>
<dbReference type="Pfam" id="PF01347">
    <property type="entry name" value="Vitellogenin_N"/>
    <property type="match status" value="1"/>
</dbReference>
<dbReference type="InterPro" id="IPR001846">
    <property type="entry name" value="VWF_type-D"/>
</dbReference>
<dbReference type="PANTHER" id="PTHR23345:SF15">
    <property type="entry name" value="VITELLOGENIN 1-RELATED"/>
    <property type="match status" value="1"/>
</dbReference>
<keyword evidence="10" id="KW-1185">Reference proteome</keyword>
<evidence type="ECO:0000259" key="7">
    <source>
        <dbReference type="PROSITE" id="PS51211"/>
    </source>
</evidence>
<dbReference type="Proteomes" id="UP000198287">
    <property type="component" value="Unassembled WGS sequence"/>
</dbReference>
<evidence type="ECO:0000256" key="3">
    <source>
        <dbReference type="ARBA" id="ARBA00023157"/>
    </source>
</evidence>
<dbReference type="SMART" id="SM00638">
    <property type="entry name" value="LPD_N"/>
    <property type="match status" value="1"/>
</dbReference>
<dbReference type="Gene3D" id="2.20.50.20">
    <property type="entry name" value="Lipovitellin. Chain A, domain 3"/>
    <property type="match status" value="1"/>
</dbReference>
<dbReference type="SMART" id="SM01169">
    <property type="entry name" value="DUF1943"/>
    <property type="match status" value="1"/>
</dbReference>
<evidence type="ECO:0000256" key="4">
    <source>
        <dbReference type="ARBA" id="ARBA00023180"/>
    </source>
</evidence>
<feature type="domain" description="Vitellogenin" evidence="7">
    <location>
        <begin position="55"/>
        <end position="677"/>
    </location>
</feature>
<dbReference type="STRING" id="158441.A0A226DLT2"/>
<evidence type="ECO:0000256" key="5">
    <source>
        <dbReference type="PROSITE-ProRule" id="PRU00557"/>
    </source>
</evidence>
<dbReference type="Gene3D" id="1.25.10.20">
    <property type="entry name" value="Vitellinogen, superhelical"/>
    <property type="match status" value="1"/>
</dbReference>
<name>A0A226DLT2_FOLCA</name>
<evidence type="ECO:0000256" key="1">
    <source>
        <dbReference type="ARBA" id="ARBA00022729"/>
    </source>
</evidence>
<dbReference type="SMART" id="SM00216">
    <property type="entry name" value="VWD"/>
    <property type="match status" value="1"/>
</dbReference>
<evidence type="ECO:0000259" key="8">
    <source>
        <dbReference type="PROSITE" id="PS51233"/>
    </source>
</evidence>
<dbReference type="InterPro" id="IPR014853">
    <property type="entry name" value="VWF/SSPO/ZAN-like_Cys-rich_dom"/>
</dbReference>
<dbReference type="Pfam" id="PF08742">
    <property type="entry name" value="C8"/>
    <property type="match status" value="1"/>
</dbReference>
<dbReference type="InterPro" id="IPR015816">
    <property type="entry name" value="Vitellinogen_b-sht_N"/>
</dbReference>
<dbReference type="InterPro" id="IPR050733">
    <property type="entry name" value="Vitellogenin/Apolipophorin"/>
</dbReference>
<dbReference type="GO" id="GO:0045735">
    <property type="term" value="F:nutrient reservoir activity"/>
    <property type="evidence" value="ECO:0007669"/>
    <property type="project" value="UniProtKB-KW"/>
</dbReference>
<keyword evidence="4" id="KW-0325">Glycoprotein</keyword>
<dbReference type="Pfam" id="PF00094">
    <property type="entry name" value="VWD"/>
    <property type="match status" value="1"/>
</dbReference>
<organism evidence="9 10">
    <name type="scientific">Folsomia candida</name>
    <name type="common">Springtail</name>
    <dbReference type="NCBI Taxonomy" id="158441"/>
    <lineage>
        <taxon>Eukaryota</taxon>
        <taxon>Metazoa</taxon>
        <taxon>Ecdysozoa</taxon>
        <taxon>Arthropoda</taxon>
        <taxon>Hexapoda</taxon>
        <taxon>Collembola</taxon>
        <taxon>Entomobryomorpha</taxon>
        <taxon>Isotomoidea</taxon>
        <taxon>Isotomidae</taxon>
        <taxon>Proisotominae</taxon>
        <taxon>Folsomia</taxon>
    </lineage>
</organism>
<keyword evidence="1 6" id="KW-0732">Signal</keyword>
<dbReference type="InterPro" id="IPR011030">
    <property type="entry name" value="Lipovitellin_superhlx_dom"/>
</dbReference>
<proteinExistence type="predicted"/>
<dbReference type="Pfam" id="PF09172">
    <property type="entry name" value="Vit_open_b-sht"/>
    <property type="match status" value="1"/>
</dbReference>
<dbReference type="PROSITE" id="PS51233">
    <property type="entry name" value="VWFD"/>
    <property type="match status" value="1"/>
</dbReference>
<dbReference type="EMBL" id="LNIX01000017">
    <property type="protein sequence ID" value="OXA45561.1"/>
    <property type="molecule type" value="Genomic_DNA"/>
</dbReference>
<protein>
    <submittedName>
        <fullName evidence="9">Vitellogenin</fullName>
    </submittedName>
</protein>
<dbReference type="InterPro" id="IPR015819">
    <property type="entry name" value="Lipid_transp_b-sht_shell"/>
</dbReference>
<reference evidence="9 10" key="1">
    <citation type="submission" date="2015-12" db="EMBL/GenBank/DDBJ databases">
        <title>The genome of Folsomia candida.</title>
        <authorList>
            <person name="Faddeeva A."/>
            <person name="Derks M.F."/>
            <person name="Anvar Y."/>
            <person name="Smit S."/>
            <person name="Van Straalen N."/>
            <person name="Roelofs D."/>
        </authorList>
    </citation>
    <scope>NUCLEOTIDE SEQUENCE [LARGE SCALE GENOMIC DNA]</scope>
    <source>
        <strain evidence="9 10">VU population</strain>
        <tissue evidence="9">Whole body</tissue>
    </source>
</reference>
<dbReference type="PANTHER" id="PTHR23345">
    <property type="entry name" value="VITELLOGENIN-RELATED"/>
    <property type="match status" value="1"/>
</dbReference>
<evidence type="ECO:0000313" key="10">
    <source>
        <dbReference type="Proteomes" id="UP000198287"/>
    </source>
</evidence>
<dbReference type="SUPFAM" id="SSF48431">
    <property type="entry name" value="Lipovitellin-phosvitin complex, superhelical domain"/>
    <property type="match status" value="1"/>
</dbReference>
<gene>
    <name evidence="9" type="ORF">Fcan01_19540</name>
</gene>
<keyword evidence="3" id="KW-1015">Disulfide bond</keyword>
<evidence type="ECO:0000313" key="9">
    <source>
        <dbReference type="EMBL" id="OXA45561.1"/>
    </source>
</evidence>
<dbReference type="Gene3D" id="2.20.80.10">
    <property type="entry name" value="Lipovitellin-phosvitin complex, chain A, domain 4"/>
    <property type="match status" value="1"/>
</dbReference>
<dbReference type="GO" id="GO:0005319">
    <property type="term" value="F:lipid transporter activity"/>
    <property type="evidence" value="ECO:0007669"/>
    <property type="project" value="InterPro"/>
</dbReference>
<dbReference type="Gene3D" id="2.30.230.10">
    <property type="entry name" value="Lipovitellin, beta-sheet shell regions, chain A"/>
    <property type="match status" value="1"/>
</dbReference>
<evidence type="ECO:0000256" key="2">
    <source>
        <dbReference type="ARBA" id="ARBA00022761"/>
    </source>
</evidence>
<comment type="caution">
    <text evidence="5">Lacks conserved residue(s) required for the propagation of feature annotation.</text>
</comment>
<dbReference type="PROSITE" id="PS51211">
    <property type="entry name" value="VITELLOGENIN"/>
    <property type="match status" value="1"/>
</dbReference>
<keyword evidence="2" id="KW-0758">Storage protein</keyword>
<sequence>MASGEVLFKVVALLEIFLVVGVQSGPTGFSKTFPLQTSSCALACTAKNDPTKFQYDSGTTYVYEFTSDIETLVLEETTEKSRLRVTSTAEINVLSPCDFSIQLKGVQLSDRSQALGTSENGVKHALEKHLLKFSFQDGQIDQLCPHPDEPGWVVNLKRGILSMFHNTMDDWDYDGIISETDIHGKCPTQYTQSTTPAWGGSHSVTKIKDLSSCTQRRHHLSSIQSIPYSSSTPQPNVLSGTVECTQTILQGKIERVECHEEQIFKPFDHNDGGARNVITQTIRLITTRAGQPTTDSEVIGMRKTGLVFESDTTSFETSRDLTQVFNLLKDLESKTIPNVETEAPLLFRELITALRTLDEVALRSLLTKVVVGGGEGENPLGRILFNALQSVGTAPSLKVMGELYLAGGLSSDLAQSWLSSVTFIKYPTADMITAVMPLLQASNPTVDVLLSVSGLMNSYCRTIPDCATDKMILEAARLMASPLERSSCHFPDDDPKLREGVLALKALGNLGVFPDSKNQILQRCFTSEKNSIEIRLSAMDAHRRVTCSAFSVDPFLRIYADYKENTEVRIQAYLIVMKCANRKILETVERVLKNEVVNQVGSFVWTHLTNYQETNRPDKEIIRNLVSNEILQNKFQTDARKFSRNYENSLFSDEYKLGLGLDSNIIFTEDSFLPKSGMANLSVQLFGETVNLFEFGGRFNSPETLLEPIFGPGGYFPDESMSTFLKSTRQKRETTSKLARLDSIRDDAAANLDPSPRGSIYTRIFGHEIFYKEFDINTESSIPNVVDDEGKKWFNLKNILENLSTGKKLDFTRSTTLLDVDYSVPTISGIPLTLSFLAGSTAGLKAEGKFNVGKFMERKEIELYGLLRPNVAINLDASLTVRLGPGNKFIRSGLSIRNVLRSSTGFETKLEINGYSGVKGVFNIPQKRQEILEASSKLVFLQASGAEKMAAKSSPSIEEQSCLGNEKDSNFLGLKLCGELSLPNQFTVTPHSAVVRLYLEKTDDFDSYTIDYSLNRHPFKTEFSLLYDTPGSKIDRKTELEFTKESTTGVYHVSVKTPTKLGDAAGTFTPNLKSLHVTVIDGKDKLVQLNGSLAFVGGKITPNFFLEIYQKPVAELKGSIQLPTDEGDEGSVDISLKHVTQNPIRLQGNYIRKEDGSSDLTVGVESYHFTGSLHSNLKSRQNHWSSRSTLEYSWKHGDINVIDISAKVQKTQKGALSKLSAAASLVTSSYPDQNLDFSWEILNSVGFCENIVKLAIGKSTWDGHTIYSLQNTRDLTELRFLVALSNPRDDLDYTLEFTHRMVDHSITTRFTGRISPVTEVKVNFQYDTVSKPFLSNNLTAGITWPGAEYFATFSLLEKRRGEFDSEIVISLNNFREMKATISYLNNSNNLKLDHSIEFRARGFFSVPISGNVGFTVTDKQSHVGCQVLIEGKKPYSSRLSTSVDYSHVRNMHKIEAKVTFNEKKYSSEVAFGQGSKKSGTGQQFLTVDLFLNQHIFIEGKMSGSLLDKITASLLLIPDKGNAPLKKLDLSGTLSRKSGSLDLNYFGDKFAISGALGSRGEDDTRTLNAQVVWGLDKKITISTELSTLTRSNGFVSLQLSTPFQDVQNLTLFWIHTIKSDQWLGKLSGSLGEKSLLVQLGGAMTPQNVEVTGILDVSGYSRCDLNLALSRSLNRDNLTASFSRGVDQSSLIVERKYPSVGNGTGLNVKINGFKYMPEISILWDTTTDPYNGKHSSKLHLDWGRTKSSLHLDLLKDMNPPSYQISFLTPFPTWKSSSARVTLADQGESPSSSYTFFMTNEADLTLIPTQIHLHATPSSPSFSHSALVTWTKQPPSEIGWSISGHLGGFDNTKIAASLATSGQNYSAHIRCELDNGIQVLQLSTNLASYKSELGVALKNEQGLDNDDKNTRQITAWTSYLSGRDETRATFSLQRDDTQVNKVSLLLTENSQPLLHLDADLVWIGFTKFWSVSSTLKSNLALIPSLTFESSHNMLDMRNIVNVNHFLVSPMKSTFWEEILPTSRNFSSQTVLTNMENLYSSVTWGGESLTVAGGLHNGNDFKFEVSSTAFTPLQGNIFYARAENSVTIKSVIVRNFTEKVIDLSVKASSKGKEGTQFVGSLAPSKYFRGVEAKFGLDKEARVLETYLRSDKNYVFFLNAKGQATISQGFFKLTSKSEFFPSIDKHELDTRYQTGKDTDATVTLKYTNGYVTHHIETYGIWGTEKLIRITSEGDFMAGVEIHLQNFRKLSLTTSHEGKKVCQVEVNYDTKMSTFSYGEHLVAIEVTVQNGNPHRGTISVGLDPKKVDFSLTTPFQNWSNVRLYWDIDVLNGIKSAKFGVHKEADKLDCVFDMKSNKRSNETTVFSEISIVGFKSIRNMIFEDYLKISDSLTTVEGNFSALAKWSHSGVQVQFKTPLERYRNLKFTGKYENKRVVRVILLTCEINERHHEFKTSLKTGPNKLEADFDVKCVQSYKGKLSLDYLNRMNFDLEGPSGRWGVNGHWTETSLSLSATTPVTHWEKVLLEAKYEYVSPLRHSGSVSWNVNDSGNSVGYNFLQDAKNVTLLITTPIKSWEEVNITLTSNEDYTDVDFIAKKSDQQEIRVVVKTQIVGALSNLSSDAGLTLLVRVTSPFQEYQEMRLLTQYDRVGGEHTSTVEYSRNAHLVKLKGHFLYNQERPHAIDLQVDLSSFQNYSSKVQATLSIDPSGNNSFVAVVEFNQAKHEVHATLDLSENNTIFGLKTTLSFLERVQLSFKNGDKVNLHGLWEGSGQVLDVTSILVGSGWSAQRLNLSIISPFQGLRHIFLYADYKLTPDQVGSSFLFENEDSRWLGKLEGGGLHNLGLNGTWNLQVNTPLRGYQDVGVKLSHTWRPDLKSLVVEIDANSERLIDMKVSLTKGELAVAFDSLVFDGDDNNVSTHANVKWGSGVIWIELTARAGQETQVDANIHGFSSGMLHLSSQTFPEVTSRIAWKVDGTLDDGNVWATLTNQVLGSRSIRSAWRRDRDWKRVKFETWLRNDDDTESELGGLGEFIVTPVPQGGYKVQLNGNWALEESHSFSVSGKFTRKEAESFQYGGEIVAESTTQLFQTFSTSGNVSITTGQGITASITSIQNGAQFLTLTTNIVLTLPQSRIFVALNAPQVVQPFQLEAAYNTSSEVKFVLVSFARGDDSVVILQSRIVTPKSRQEVEFMFNLNSNLSSLRLEADGVVKGSYRHDGKDGKSHLNVVLTSEKLGNWDFSGALRPSSDFFVELELTSGNIVPLRVAAFWRGNLLQRITSSVSLHVKEFRVNGNFSMTQDAIRVSLSTPSKEVELEGFFNLHSTPKDFEVRLTLNKDTFKILGNCNVSQSWDGIGSISVTKNDKNLAALKFALEAGNLVISGAWDDRQVQVQGKILTMENSTWLENGRINVVLMLDSREQFSLECAHKFVGDEHLLNVTTKDGKLVKIHVTKRDQDNYVVSANLQWDVENRMKFLIDVDPNKFDIFFSSPYTSELAVHGMFDSTSDHTTLEGFLIYDTQRSTGLLHTTRNNDSVQFNMSIEIPALHQRLATTMLIQTGTDPHPKSGGDFRLNVNGHQFSLTGELVHRLVQDKKQKESSLSLSVTLPVKGMKPIGTKVTLIKSLYSLQHIQLDGNLNFNGEMASLSTGYQLPSQDNNQSISVNFLVRNNIKKFPIFTYGVSLSVSPSLKNVSTSILFDANSVSLNWNVNLPDVSSSVKLSLPSWDDGTSNNHHYNFDLAGHLNLTTRVFNASLNMACRERNFIAAVTSHLQNDGITCQANAFSSSHYLDYRYRLYAKKKPGNRYELELSSLQDTISLDFIGDVVTNNGASITANGKMTGSFGSLFGRLDYSKNTEHGHEVILTLESASLISGKKVIIRGDLAPQENGFQSKIQCRTRTGIHTGSLSLSADASTGFDVKVGLLSPQVDPINVQVSWRKDGSKFEGFVRANFDNVTNEVEMFLDVTNLEGRVKIGSPLIPSSRFDVHLKSLFSSDEIDILGDVHIREYHWRCEGALKYQSWRDMVVMLQLLTPHQSFDRLTIALKLSDDEIYGEIYTPMVPLPKAMVKISGFKAIQERNWDDLRPGISVGLPFGKYSLAGIYTKPSSSTPGKIHLFFEDGTLSSPHQTYQFTTEISPLSSFSLNMNDLGRVSLSLQIPTLPRLDFSAEGRVRGRSLISLNTHGTLNNKSVTFSFDYNNDNGSPTIASKLSSPFEMYENVALSLAFDTFQKIGQGRSLHMVLQNPDWMDDITLTADYRYQYGGFLTMDGELNAVLDSFMDIPAVHFALETDTESGRFSGLFNTKIGTVPGSLKIDVSLLNENSAALFVNGTLGGEEDNAYTLFTKVDLHRGEDNVLFSSEVYILDQPLLVTRSTFSTKLDAAGAELELATPWGPIHLSFTLVPILPLISDGRDFSVGQLLSNSNATLHLEFNEERVLGLQFVSNDAGVAVFELFNPIAPISLILSVKRVTKSSLFLTGEFCWDLDNPVGNTVGGRVTWDRGLFGQDAGLSLALKEIGNVEVKVSHSLTSLSLNQTVLVKWESPFFESVGQSGYHLIVTKGSSLLKYKNYGTFLQLDLPWRSLSLDVLSNDHPDEFVASALLKWDALRDPSKSLGVKWSQDVKAAWRMAEITDFFELTHPLSPTPVVISTERIYRNGHFQLVEVQLNGSDSPENAVTISIFRNNTSWANSRSIIRHNLSNMMISFRVKTSEDNSHSTMELSYMDVSRVVRNLTVNLVSSEDAFEMVLFSSSLDHKTDVVLLKNHRYQDLTTVNCRFLSYDVDAMILTSLPFLEINVKHKGADKLNVFGGYSHKKKIGGHVARVESEKFDYFFKTTAELTPTNVLTAKVTWLPDLFSNLLELRIPTEISSSIFNDIDSFRILQGVQGELEARWEKQLSPEVREYFVQFKSFVGNEARKMYQEGVDVVQKIAEFYEKDVFYVKTICQHFQISENFRENVWNVLVNVWNKLTESISSLIPQTLELYENCGGRLETLVMTYWQETSDFVESVWQENVNLVSSTFTKIWDASKSLLDLLEGKIDEIEEKLMAVGLFRKFVEIYKDYATWFEEIPFQEFAKKIEDMMNIRIWDRLSYYIEPLLSAIRNGLEIEYFTDLLQTPPLPFIRSSLYNFRSVVSKFWQVLEIESRLKSIVRASLHNFDRIIHRYLPTSSWNYDFSQGSIELNQSLSAIQWTDFTTTPRWRTTSEDVQDVSQLTNFYYQVLDTVESLKPVFDLNLRTILPPFSAYALMAGDYHYFTFDKRYFRFVGECSYLLVSDLSQSTDPFSLIVNYDNRNGVIRKKSYALVVNQSSVEIEVADFKVTVNGRKVELPLNIGSTFFLRRHQTGLELYDTRGFTMTCSLSFTVCTVSVSGWHFGKLGGILGTYDNEPSNDLVGPDGQEISDMSAFAYAWRVGRNSGFCRMKNFAKEEGQIDVHDVDDICHNLLRNRSSPLRPCFNTVDAAIYMEMCEYDVSKNVNSANRVESACPAMNAYVTECQKNNVDVWMPPTCVRCRLENGDALTTGENATLQTNGDVPPPQSSDNVILLQEAACISPSSVLSEAIKRLDLALQAEGLRNNRYAIVGFGGSGARSQPHVKTTSATVWTHNTLFKIPNDTTTTTTNATGPSSNLYDAIHYAASLGFRAGVSKNFISVTCGDEDCGDSVRYADVLTLLVENDIKLHMLVPKQFTLKGSSPRKDETNQIYGMDMNGVYTTKHAKHGLLDADPVLKRQINVPKDLCTPLAMESNGTRFNVEQATKKVLDVWSRRVAQTSHPSSCQRCECVPDRFGSASIMCHQCVSPSLWKFMEEWKSYQSLDGDDFPVELIDHGGDFIMAT</sequence>
<feature type="chain" id="PRO_5012782038" evidence="6">
    <location>
        <begin position="25"/>
        <end position="5813"/>
    </location>
</feature>
<dbReference type="InterPro" id="IPR015817">
    <property type="entry name" value="Vitellinogen_open_b-sht_sub1"/>
</dbReference>
<dbReference type="OrthoDB" id="6484170at2759"/>